<dbReference type="HAMAP" id="MF_00227">
    <property type="entry name" value="RNase_P"/>
    <property type="match status" value="1"/>
</dbReference>
<dbReference type="PANTHER" id="PTHR33992:SF1">
    <property type="entry name" value="RIBONUCLEASE P PROTEIN COMPONENT"/>
    <property type="match status" value="1"/>
</dbReference>
<gene>
    <name evidence="7" type="primary">rnpA</name>
    <name evidence="9" type="ORF">BJ989_000470</name>
</gene>
<comment type="caution">
    <text evidence="9">The sequence shown here is derived from an EMBL/GenBank/DDBJ whole genome shotgun (WGS) entry which is preliminary data.</text>
</comment>
<dbReference type="GO" id="GO:0030677">
    <property type="term" value="C:ribonuclease P complex"/>
    <property type="evidence" value="ECO:0007669"/>
    <property type="project" value="TreeGrafter"/>
</dbReference>
<evidence type="ECO:0000256" key="2">
    <source>
        <dbReference type="ARBA" id="ARBA00022694"/>
    </source>
</evidence>
<keyword evidence="4 7" id="KW-0255">Endonuclease</keyword>
<name>A0A7Y9RS00_9ACTN</name>
<dbReference type="GO" id="GO:0042781">
    <property type="term" value="F:3'-tRNA processing endoribonuclease activity"/>
    <property type="evidence" value="ECO:0007669"/>
    <property type="project" value="TreeGrafter"/>
</dbReference>
<dbReference type="EMBL" id="JACCAC010000001">
    <property type="protein sequence ID" value="NYG54166.1"/>
    <property type="molecule type" value="Genomic_DNA"/>
</dbReference>
<comment type="subunit">
    <text evidence="7">Consists of a catalytic RNA component (M1 or rnpB) and a protein subunit.</text>
</comment>
<accession>A0A7Y9RS00</accession>
<evidence type="ECO:0000256" key="1">
    <source>
        <dbReference type="ARBA" id="ARBA00002663"/>
    </source>
</evidence>
<evidence type="ECO:0000256" key="6">
    <source>
        <dbReference type="ARBA" id="ARBA00022884"/>
    </source>
</evidence>
<dbReference type="AlphaFoldDB" id="A0A7Y9RS00"/>
<evidence type="ECO:0000256" key="8">
    <source>
        <dbReference type="NCBIfam" id="TIGR00188"/>
    </source>
</evidence>
<dbReference type="EC" id="3.1.26.5" evidence="7 8"/>
<dbReference type="RefSeq" id="WP_179516846.1">
    <property type="nucleotide sequence ID" value="NZ_JACCAC010000001.1"/>
</dbReference>
<dbReference type="PROSITE" id="PS00648">
    <property type="entry name" value="RIBONUCLEASE_P"/>
    <property type="match status" value="1"/>
</dbReference>
<dbReference type="GO" id="GO:0000049">
    <property type="term" value="F:tRNA binding"/>
    <property type="evidence" value="ECO:0007669"/>
    <property type="project" value="UniProtKB-UniRule"/>
</dbReference>
<dbReference type="InterPro" id="IPR020568">
    <property type="entry name" value="Ribosomal_Su5_D2-typ_SF"/>
</dbReference>
<dbReference type="GO" id="GO:0004526">
    <property type="term" value="F:ribonuclease P activity"/>
    <property type="evidence" value="ECO:0007669"/>
    <property type="project" value="UniProtKB-UniRule"/>
</dbReference>
<organism evidence="9 10">
    <name type="scientific">Nocardioides perillae</name>
    <dbReference type="NCBI Taxonomy" id="1119534"/>
    <lineage>
        <taxon>Bacteria</taxon>
        <taxon>Bacillati</taxon>
        <taxon>Actinomycetota</taxon>
        <taxon>Actinomycetes</taxon>
        <taxon>Propionibacteriales</taxon>
        <taxon>Nocardioidaceae</taxon>
        <taxon>Nocardioides</taxon>
    </lineage>
</organism>
<dbReference type="NCBIfam" id="TIGR00188">
    <property type="entry name" value="rnpA"/>
    <property type="match status" value="1"/>
</dbReference>
<evidence type="ECO:0000256" key="4">
    <source>
        <dbReference type="ARBA" id="ARBA00022759"/>
    </source>
</evidence>
<keyword evidence="10" id="KW-1185">Reference proteome</keyword>
<evidence type="ECO:0000256" key="7">
    <source>
        <dbReference type="HAMAP-Rule" id="MF_00227"/>
    </source>
</evidence>
<evidence type="ECO:0000313" key="9">
    <source>
        <dbReference type="EMBL" id="NYG54166.1"/>
    </source>
</evidence>
<keyword evidence="2 7" id="KW-0819">tRNA processing</keyword>
<protein>
    <recommendedName>
        <fullName evidence="7 8">Ribonuclease P protein component</fullName>
        <shortName evidence="7">RNase P protein</shortName>
        <shortName evidence="7">RNaseP protein</shortName>
        <ecNumber evidence="7 8">3.1.26.5</ecNumber>
    </recommendedName>
    <alternativeName>
        <fullName evidence="7">Protein C5</fullName>
    </alternativeName>
</protein>
<evidence type="ECO:0000256" key="3">
    <source>
        <dbReference type="ARBA" id="ARBA00022722"/>
    </source>
</evidence>
<dbReference type="Gene3D" id="3.30.230.10">
    <property type="match status" value="1"/>
</dbReference>
<keyword evidence="3 7" id="KW-0540">Nuclease</keyword>
<evidence type="ECO:0000256" key="5">
    <source>
        <dbReference type="ARBA" id="ARBA00022801"/>
    </source>
</evidence>
<evidence type="ECO:0000313" key="10">
    <source>
        <dbReference type="Proteomes" id="UP000544110"/>
    </source>
</evidence>
<dbReference type="InterPro" id="IPR020539">
    <property type="entry name" value="RNase_P_CS"/>
</dbReference>
<comment type="catalytic activity">
    <reaction evidence="7">
        <text>Endonucleolytic cleavage of RNA, removing 5'-extranucleotides from tRNA precursor.</text>
        <dbReference type="EC" id="3.1.26.5"/>
    </reaction>
</comment>
<comment type="similarity">
    <text evidence="7">Belongs to the RnpA family.</text>
</comment>
<keyword evidence="5 7" id="KW-0378">Hydrolase</keyword>
<dbReference type="InterPro" id="IPR000100">
    <property type="entry name" value="RNase_P"/>
</dbReference>
<dbReference type="InterPro" id="IPR014721">
    <property type="entry name" value="Ribsml_uS5_D2-typ_fold_subgr"/>
</dbReference>
<reference evidence="9 10" key="1">
    <citation type="submission" date="2020-07" db="EMBL/GenBank/DDBJ databases">
        <title>Sequencing the genomes of 1000 actinobacteria strains.</title>
        <authorList>
            <person name="Klenk H.-P."/>
        </authorList>
    </citation>
    <scope>NUCLEOTIDE SEQUENCE [LARGE SCALE GENOMIC DNA]</scope>
    <source>
        <strain evidence="9 10">DSM 24552</strain>
    </source>
</reference>
<sequence length="123" mass="13510">MLAAEHRLTSGEGFRRAVRRGRRSGSRLLVVHLLEVDEQDTVSSGPRVGFVVSRAVGDAVVRNRVKRRLRHLARERLASLPGRCVLVVRAQPAAADAAYAELGAALDRCLDRLSPVDRGPEEH</sequence>
<dbReference type="Proteomes" id="UP000544110">
    <property type="component" value="Unassembled WGS sequence"/>
</dbReference>
<dbReference type="PANTHER" id="PTHR33992">
    <property type="entry name" value="RIBONUCLEASE P PROTEIN COMPONENT"/>
    <property type="match status" value="1"/>
</dbReference>
<proteinExistence type="inferred from homology"/>
<dbReference type="SUPFAM" id="SSF54211">
    <property type="entry name" value="Ribosomal protein S5 domain 2-like"/>
    <property type="match status" value="1"/>
</dbReference>
<comment type="function">
    <text evidence="1 7">RNaseP catalyzes the removal of the 5'-leader sequence from pre-tRNA to produce the mature 5'-terminus. It can also cleave other RNA substrates such as 4.5S RNA. The protein component plays an auxiliary but essential role in vivo by binding to the 5'-leader sequence and broadening the substrate specificity of the ribozyme.</text>
</comment>
<dbReference type="Pfam" id="PF00825">
    <property type="entry name" value="Ribonuclease_P"/>
    <property type="match status" value="1"/>
</dbReference>
<keyword evidence="6 7" id="KW-0694">RNA-binding</keyword>
<dbReference type="GO" id="GO:0001682">
    <property type="term" value="P:tRNA 5'-leader removal"/>
    <property type="evidence" value="ECO:0007669"/>
    <property type="project" value="UniProtKB-UniRule"/>
</dbReference>